<dbReference type="AlphaFoldDB" id="X0ZHD7"/>
<evidence type="ECO:0000256" key="1">
    <source>
        <dbReference type="ARBA" id="ARBA00022737"/>
    </source>
</evidence>
<dbReference type="InterPro" id="IPR036770">
    <property type="entry name" value="Ankyrin_rpt-contain_sf"/>
</dbReference>
<dbReference type="PANTHER" id="PTHR24198:SF165">
    <property type="entry name" value="ANKYRIN REPEAT-CONTAINING PROTEIN-RELATED"/>
    <property type="match status" value="1"/>
</dbReference>
<dbReference type="PROSITE" id="PS50297">
    <property type="entry name" value="ANK_REP_REGION"/>
    <property type="match status" value="2"/>
</dbReference>
<dbReference type="SUPFAM" id="SSF48403">
    <property type="entry name" value="Ankyrin repeat"/>
    <property type="match status" value="1"/>
</dbReference>
<dbReference type="Pfam" id="PF12796">
    <property type="entry name" value="Ank_2"/>
    <property type="match status" value="2"/>
</dbReference>
<evidence type="ECO:0000313" key="3">
    <source>
        <dbReference type="EMBL" id="GAG57542.1"/>
    </source>
</evidence>
<dbReference type="InterPro" id="IPR002110">
    <property type="entry name" value="Ankyrin_rpt"/>
</dbReference>
<dbReference type="PRINTS" id="PR01415">
    <property type="entry name" value="ANKYRIN"/>
</dbReference>
<dbReference type="PANTHER" id="PTHR24198">
    <property type="entry name" value="ANKYRIN REPEAT AND PROTEIN KINASE DOMAIN-CONTAINING PROTEIN"/>
    <property type="match status" value="1"/>
</dbReference>
<evidence type="ECO:0000256" key="2">
    <source>
        <dbReference type="ARBA" id="ARBA00023043"/>
    </source>
</evidence>
<dbReference type="EMBL" id="BART01008747">
    <property type="protein sequence ID" value="GAG57542.1"/>
    <property type="molecule type" value="Genomic_DNA"/>
</dbReference>
<dbReference type="SMART" id="SM00248">
    <property type="entry name" value="ANK"/>
    <property type="match status" value="6"/>
</dbReference>
<organism evidence="3">
    <name type="scientific">marine sediment metagenome</name>
    <dbReference type="NCBI Taxonomy" id="412755"/>
    <lineage>
        <taxon>unclassified sequences</taxon>
        <taxon>metagenomes</taxon>
        <taxon>ecological metagenomes</taxon>
    </lineage>
</organism>
<gene>
    <name evidence="3" type="ORF">S01H4_19591</name>
</gene>
<reference evidence="3" key="1">
    <citation type="journal article" date="2014" name="Front. Microbiol.">
        <title>High frequency of phylogenetically diverse reductive dehalogenase-homologous genes in deep subseafloor sedimentary metagenomes.</title>
        <authorList>
            <person name="Kawai M."/>
            <person name="Futagami T."/>
            <person name="Toyoda A."/>
            <person name="Takaki Y."/>
            <person name="Nishi S."/>
            <person name="Hori S."/>
            <person name="Arai W."/>
            <person name="Tsubouchi T."/>
            <person name="Morono Y."/>
            <person name="Uchiyama I."/>
            <person name="Ito T."/>
            <person name="Fujiyama A."/>
            <person name="Inagaki F."/>
            <person name="Takami H."/>
        </authorList>
    </citation>
    <scope>NUCLEOTIDE SEQUENCE</scope>
    <source>
        <strain evidence="3">Expedition CK06-06</strain>
    </source>
</reference>
<dbReference type="Gene3D" id="1.25.40.20">
    <property type="entry name" value="Ankyrin repeat-containing domain"/>
    <property type="match status" value="2"/>
</dbReference>
<dbReference type="PROSITE" id="PS50088">
    <property type="entry name" value="ANK_REPEAT"/>
    <property type="match status" value="2"/>
</dbReference>
<keyword evidence="1" id="KW-0677">Repeat</keyword>
<comment type="caution">
    <text evidence="3">The sequence shown here is derived from an EMBL/GenBank/DDBJ whole genome shotgun (WGS) entry which is preliminary data.</text>
</comment>
<keyword evidence="2" id="KW-0040">ANK repeat</keyword>
<protein>
    <submittedName>
        <fullName evidence="3">Uncharacterized protein</fullName>
    </submittedName>
</protein>
<name>X0ZHD7_9ZZZZ</name>
<sequence>VKMLLDAGAFLDLDDKDRKGERALFRAIDQGNKEIIKLLLNSASKHDIAQSLSDAIIMGHKDAVEVLLNKRADPNTFINKNYSALSYAIVKGKKDIFKLLLNAPGVFVNGITGENSLPLYNAIDSGETAMVKMLLDAGAFLDLDDKDRKGERALFRAIDQGNEKIVRMLLQAGADVNDKNKNGDTPLSLAFEKRNEKIFNLIFKKTYKKDFQKS</sequence>
<feature type="non-terminal residue" evidence="3">
    <location>
        <position position="1"/>
    </location>
</feature>
<proteinExistence type="predicted"/>
<accession>X0ZHD7</accession>